<keyword evidence="3" id="KW-1185">Reference proteome</keyword>
<evidence type="ECO:0000256" key="1">
    <source>
        <dbReference type="SAM" id="Phobius"/>
    </source>
</evidence>
<dbReference type="RefSeq" id="WP_212933166.1">
    <property type="nucleotide sequence ID" value="NZ_BORC01000001.1"/>
</dbReference>
<proteinExistence type="predicted"/>
<protein>
    <submittedName>
        <fullName evidence="2">Uncharacterized protein</fullName>
    </submittedName>
</protein>
<dbReference type="AlphaFoldDB" id="A0A919WEH7"/>
<keyword evidence="1" id="KW-0812">Transmembrane</keyword>
<organism evidence="2 3">
    <name type="scientific">Robertmurraya siralis</name>
    <dbReference type="NCBI Taxonomy" id="77777"/>
    <lineage>
        <taxon>Bacteria</taxon>
        <taxon>Bacillati</taxon>
        <taxon>Bacillota</taxon>
        <taxon>Bacilli</taxon>
        <taxon>Bacillales</taxon>
        <taxon>Bacillaceae</taxon>
        <taxon>Robertmurraya</taxon>
    </lineage>
</organism>
<feature type="transmembrane region" description="Helical" evidence="1">
    <location>
        <begin position="6"/>
        <end position="22"/>
    </location>
</feature>
<sequence length="124" mass="14345">MEYIVPGLLGLSILLFIISFFIKDPYKEIKNELDQFSMQQIQEIYQLKRKIKVLEEELLIDDRDFQTASSFPEPKKEIHAIIKNQVWSLAQQGVSVAQIAKQSSLTKEDVKDIINELSAGVRYE</sequence>
<dbReference type="EMBL" id="BORC01000001">
    <property type="protein sequence ID" value="GIN60465.1"/>
    <property type="molecule type" value="Genomic_DNA"/>
</dbReference>
<gene>
    <name evidence="2" type="primary">yqzD</name>
    <name evidence="2" type="ORF">J27TS8_04580</name>
</gene>
<keyword evidence="1" id="KW-1133">Transmembrane helix</keyword>
<evidence type="ECO:0000313" key="3">
    <source>
        <dbReference type="Proteomes" id="UP000682111"/>
    </source>
</evidence>
<keyword evidence="1" id="KW-0472">Membrane</keyword>
<dbReference type="Proteomes" id="UP000682111">
    <property type="component" value="Unassembled WGS sequence"/>
</dbReference>
<reference evidence="2" key="1">
    <citation type="submission" date="2021-03" db="EMBL/GenBank/DDBJ databases">
        <title>Antimicrobial resistance genes in bacteria isolated from Japanese honey, and their potential for conferring macrolide and lincosamide resistance in the American foulbrood pathogen Paenibacillus larvae.</title>
        <authorList>
            <person name="Okamoto M."/>
            <person name="Kumagai M."/>
            <person name="Kanamori H."/>
            <person name="Takamatsu D."/>
        </authorList>
    </citation>
    <scope>NUCLEOTIDE SEQUENCE</scope>
    <source>
        <strain evidence="2">J27TS8</strain>
    </source>
</reference>
<evidence type="ECO:0000313" key="2">
    <source>
        <dbReference type="EMBL" id="GIN60465.1"/>
    </source>
</evidence>
<accession>A0A919WEH7</accession>
<comment type="caution">
    <text evidence="2">The sequence shown here is derived from an EMBL/GenBank/DDBJ whole genome shotgun (WGS) entry which is preliminary data.</text>
</comment>
<name>A0A919WEH7_9BACI</name>